<comment type="caution">
    <text evidence="2">The sequence shown here is derived from an EMBL/GenBank/DDBJ whole genome shotgun (WGS) entry which is preliminary data.</text>
</comment>
<reference evidence="2 4" key="2">
    <citation type="submission" date="2020-06" db="EMBL/GenBank/DDBJ databases">
        <title>Draft genome of Bugula neritina, a colonial animal packing powerful symbionts and potential medicines.</title>
        <authorList>
            <person name="Rayko M."/>
        </authorList>
    </citation>
    <scope>NUCLEOTIDE SEQUENCE [LARGE SCALE GENOMIC DNA]</scope>
    <source>
        <strain evidence="2">Kwan_BN1</strain>
    </source>
</reference>
<evidence type="ECO:0000313" key="2">
    <source>
        <dbReference type="EMBL" id="KAF6029838.1"/>
    </source>
</evidence>
<dbReference type="PANTHER" id="PTHR12897:SF4">
    <property type="entry name" value="REGULATOR OF MON1-CCZ1 COMPLEX"/>
    <property type="match status" value="1"/>
</dbReference>
<evidence type="ECO:0000259" key="1">
    <source>
        <dbReference type="Pfam" id="PF21029"/>
    </source>
</evidence>
<dbReference type="Pfam" id="PF21029">
    <property type="entry name" value="RMC1_N"/>
    <property type="match status" value="1"/>
</dbReference>
<proteinExistence type="predicted"/>
<dbReference type="EMBL" id="VXIV02001783">
    <property type="protein sequence ID" value="KAF6029860.1"/>
    <property type="molecule type" value="Genomic_DNA"/>
</dbReference>
<reference evidence="2 4" key="1">
    <citation type="submission" date="2019-09" db="EMBL/GenBank/DDBJ databases">
        <authorList>
            <person name="Raiko M."/>
            <person name="Komissarov A."/>
            <person name="Rhodes A."/>
            <person name="Kliver S."/>
            <person name="Lim-Fong G."/>
            <person name="Kwan J."/>
            <person name="O'Brien S.J."/>
            <person name="Lopez J.V."/>
        </authorList>
    </citation>
    <scope>NUCLEOTIDE SEQUENCE [LARGE SCALE GENOMIC DNA]</scope>
    <source>
        <strain evidence="2">Kwan_BN1</strain>
    </source>
</reference>
<dbReference type="InterPro" id="IPR040371">
    <property type="entry name" value="RMC1"/>
</dbReference>
<dbReference type="GO" id="GO:0005765">
    <property type="term" value="C:lysosomal membrane"/>
    <property type="evidence" value="ECO:0007669"/>
    <property type="project" value="TreeGrafter"/>
</dbReference>
<evidence type="ECO:0000313" key="3">
    <source>
        <dbReference type="EMBL" id="KAF6029860.1"/>
    </source>
</evidence>
<gene>
    <name evidence="3" type="ORF">EB796_011832</name>
    <name evidence="2" type="ORF">EB796_011836</name>
</gene>
<evidence type="ECO:0000313" key="4">
    <source>
        <dbReference type="Proteomes" id="UP000593567"/>
    </source>
</evidence>
<dbReference type="OrthoDB" id="26384at2759"/>
<sequence>MALVNLDDNNTSNQKPYCVQLSSSPVYFDPVTSNVSVFFDDASQQVFAVRSNGVGGIIMFDGCTGQSTSFRVEDKGDIAAVRFSPNQQILALQRAPTPWTSSTLQKMLKVCLIVRHVRERQLALLISFGRQTQK</sequence>
<accession>A0A7J7JWW6</accession>
<protein>
    <recommendedName>
        <fullName evidence="1">Regulator of MON1-CCZ1 complex N-terminal domain-containing protein</fullName>
    </recommendedName>
</protein>
<feature type="domain" description="Regulator of MON1-CCZ1 complex N-terminal" evidence="1">
    <location>
        <begin position="37"/>
        <end position="96"/>
    </location>
</feature>
<organism evidence="2 4">
    <name type="scientific">Bugula neritina</name>
    <name type="common">Brown bryozoan</name>
    <name type="synonym">Sertularia neritina</name>
    <dbReference type="NCBI Taxonomy" id="10212"/>
    <lineage>
        <taxon>Eukaryota</taxon>
        <taxon>Metazoa</taxon>
        <taxon>Spiralia</taxon>
        <taxon>Lophotrochozoa</taxon>
        <taxon>Bryozoa</taxon>
        <taxon>Gymnolaemata</taxon>
        <taxon>Cheilostomatida</taxon>
        <taxon>Flustrina</taxon>
        <taxon>Buguloidea</taxon>
        <taxon>Bugulidae</taxon>
        <taxon>Bugula</taxon>
    </lineage>
</organism>
<dbReference type="Proteomes" id="UP000593567">
    <property type="component" value="Unassembled WGS sequence"/>
</dbReference>
<dbReference type="GO" id="GO:0031902">
    <property type="term" value="C:late endosome membrane"/>
    <property type="evidence" value="ECO:0007669"/>
    <property type="project" value="TreeGrafter"/>
</dbReference>
<dbReference type="EMBL" id="VXIV02001784">
    <property type="protein sequence ID" value="KAF6029838.1"/>
    <property type="molecule type" value="Genomic_DNA"/>
</dbReference>
<dbReference type="GO" id="GO:0010506">
    <property type="term" value="P:regulation of autophagy"/>
    <property type="evidence" value="ECO:0007669"/>
    <property type="project" value="InterPro"/>
</dbReference>
<dbReference type="InterPro" id="IPR049040">
    <property type="entry name" value="RMC1_N"/>
</dbReference>
<name>A0A7J7JWW6_BUGNE</name>
<keyword evidence="4" id="KW-1185">Reference proteome</keyword>
<dbReference type="AlphaFoldDB" id="A0A7J7JWW6"/>
<dbReference type="PANTHER" id="PTHR12897">
    <property type="entry name" value="COLON CANCER-ASSOCIATED PROTEIN MIC1"/>
    <property type="match status" value="1"/>
</dbReference>
<dbReference type="GO" id="GO:0035658">
    <property type="term" value="C:Mon1-Ccz1 complex"/>
    <property type="evidence" value="ECO:0007669"/>
    <property type="project" value="InterPro"/>
</dbReference>